<protein>
    <submittedName>
        <fullName evidence="1">Uncharacterized protein</fullName>
    </submittedName>
</protein>
<evidence type="ECO:0000313" key="2">
    <source>
        <dbReference type="Proteomes" id="UP000031512"/>
    </source>
</evidence>
<dbReference type="Proteomes" id="UP000031512">
    <property type="component" value="Chromosome 3"/>
</dbReference>
<keyword evidence="2" id="KW-1185">Reference proteome</keyword>
<accession>L0B3A4</accession>
<name>L0B3A4_THEEQ</name>
<dbReference type="eggNOG" id="KOG3041">
    <property type="taxonomic scope" value="Eukaryota"/>
</dbReference>
<sequence>MSKKHLLKKTIDIIKRVDIQKSPWIKLERIFYKNSGNNSGFHDNDFNISEAQKCNEDGSPILIDKTIRYWDVYSRNIDQSAKVHSATAIAFAFKKS</sequence>
<dbReference type="KEGG" id="beq:BEWA_010130"/>
<dbReference type="OrthoDB" id="10249920at2759"/>
<proteinExistence type="predicted"/>
<gene>
    <name evidence="1" type="ORF">BEWA_010130</name>
</gene>
<dbReference type="EMBL" id="CP001670">
    <property type="protein sequence ID" value="AFZ81599.1"/>
    <property type="molecule type" value="Genomic_DNA"/>
</dbReference>
<dbReference type="RefSeq" id="XP_004831265.1">
    <property type="nucleotide sequence ID" value="XM_004831208.1"/>
</dbReference>
<reference evidence="1 2" key="1">
    <citation type="journal article" date="2012" name="BMC Genomics">
        <title>Comparative genomic analysis and phylogenetic position of Theileria equi.</title>
        <authorList>
            <person name="Kappmeyer L.S."/>
            <person name="Thiagarajan M."/>
            <person name="Herndon D.R."/>
            <person name="Ramsay J.D."/>
            <person name="Caler E."/>
            <person name="Djikeng A."/>
            <person name="Gillespie J.J."/>
            <person name="Lau A.O."/>
            <person name="Roalson E.H."/>
            <person name="Silva J.C."/>
            <person name="Silva M.G."/>
            <person name="Suarez C.E."/>
            <person name="Ueti M.W."/>
            <person name="Nene V.M."/>
            <person name="Mealey R.H."/>
            <person name="Knowles D.P."/>
            <person name="Brayton K.A."/>
        </authorList>
    </citation>
    <scope>NUCLEOTIDE SEQUENCE [LARGE SCALE GENOMIC DNA]</scope>
    <source>
        <strain evidence="1 2">WA</strain>
    </source>
</reference>
<dbReference type="VEuPathDB" id="PiroplasmaDB:BEWA_010130"/>
<dbReference type="GeneID" id="15805512"/>
<evidence type="ECO:0000313" key="1">
    <source>
        <dbReference type="EMBL" id="AFZ81599.1"/>
    </source>
</evidence>
<dbReference type="STRING" id="1537102.L0B3A4"/>
<dbReference type="AlphaFoldDB" id="L0B3A4"/>
<organism evidence="1 2">
    <name type="scientific">Theileria equi strain WA</name>
    <dbReference type="NCBI Taxonomy" id="1537102"/>
    <lineage>
        <taxon>Eukaryota</taxon>
        <taxon>Sar</taxon>
        <taxon>Alveolata</taxon>
        <taxon>Apicomplexa</taxon>
        <taxon>Aconoidasida</taxon>
        <taxon>Piroplasmida</taxon>
        <taxon>Theileriidae</taxon>
        <taxon>Theileria</taxon>
    </lineage>
</organism>